<evidence type="ECO:0000313" key="10">
    <source>
        <dbReference type="EMBL" id="PSL42865.1"/>
    </source>
</evidence>
<evidence type="ECO:0000256" key="7">
    <source>
        <dbReference type="ARBA" id="ARBA00023237"/>
    </source>
</evidence>
<dbReference type="InterPro" id="IPR011662">
    <property type="entry name" value="Secretin/TonB_short_N"/>
</dbReference>
<dbReference type="Gene3D" id="2.170.130.10">
    <property type="entry name" value="TonB-dependent receptor, plug domain"/>
    <property type="match status" value="1"/>
</dbReference>
<dbReference type="GO" id="GO:0044718">
    <property type="term" value="P:siderophore transmembrane transport"/>
    <property type="evidence" value="ECO:0007669"/>
    <property type="project" value="TreeGrafter"/>
</dbReference>
<sequence>MLFKVMKKNVCSWRQPGNKLLLVQIFRTMRITLLLTLTCILQLHAASSYSQEIKLSVSLKEAKISRLFNLIQQKSDYQFLYNDEDVQKAPAISISMKDATIPQILDACFAGSTLRYRITDKKVVVYAAAINENVMQERTITGIVKDADGKPLPGVTVAISNTSIGTTTNEKGFYSLKQPDGNHTLVFTSIGFTRLEVNINGRSAVNVTLQNNISSLENVVVVGYGTKKQATVTGAISTVKGTELRQSPSANLSNSLVGRITGIIANNRSGEPGNDYSEIFIRGKGTLNDNSPLIVIDGVANRGAFERLNADDIESVTVLKDASAAIYGAQAANGVILVTTKRGKAGKPVISYTASYGLTQPTRLPKLVNAAEYATYMNEISDRRGEPHQFTSDDIKKYADGSDPLSHPNTNWYNAVLKNLSPQTRHALSLSGGTDKVSYFLSGEYLYQDGIYRNSATNYRQYNLRSNIDANITSNLKVGLDLSGRLEDRKYSNYSSGSIFGEVLSAYPTLPDYYPNGLPGPGLENGRNPVLMAAGATGYNKVKDYFVQTALTFEWKLPAITKGLSLSGLLANDFQFNAGKSLYDNWDAYQYDQTSQQYLNMKGSEGTININQNFRNYKLNTYNLRLNYARKFGVHDISGFVAYEQSADYNEGINAYRNSFLSDKVDQLFLGDDQGKDNGSNVGQSARRNVFGRATYAYNNKYLAEVILRYDGSYKFPADSRWGVFPGISLGWRLSEEPFFQNLLPMANQFKLKASWGKLGNDKIDPYQFMQQYNLDAGYYLGDGYTHVRGLSAGVTPNPFITWEVAENRNVGVETSWWNGKLNVNADVFKSKRSNILIPRNASIPTSTGLSGMLPPENIGKVNNSGFELEVFHQQRVNERFSYNVGFNYTYTHNEVVFRDEAAGTPDWQKIQGHPMDSWLIYKTAGIYHNQAEIDNSVHLPGAQPGDIKFLDVDGDKKITGNDMQRVYSSPTPQVIYGVTMGVNYRGIGLNVLWQGQAKAEQLIIPARNGGALTPPHWMFDNRWTPDNTNANFPASFDRRDNINTLKSDFFLKNAAFLRLKTVELSYVLPQTLAAKLNLQQVRVYVNGFNLLVFSQIKDYDPELNGTTSKADYPNIRAAVGSYYPQTRIFNAGINISL</sequence>
<evidence type="ECO:0000256" key="5">
    <source>
        <dbReference type="ARBA" id="ARBA00022729"/>
    </source>
</evidence>
<dbReference type="Gene3D" id="2.40.170.20">
    <property type="entry name" value="TonB-dependent receptor, beta-barrel domain"/>
    <property type="match status" value="1"/>
</dbReference>
<keyword evidence="7 8" id="KW-0998">Cell outer membrane</keyword>
<dbReference type="EMBL" id="PYAW01000010">
    <property type="protein sequence ID" value="PSL42865.1"/>
    <property type="molecule type" value="Genomic_DNA"/>
</dbReference>
<keyword evidence="11" id="KW-1185">Reference proteome</keyword>
<dbReference type="InterPro" id="IPR008969">
    <property type="entry name" value="CarboxyPept-like_regulatory"/>
</dbReference>
<dbReference type="Proteomes" id="UP000240971">
    <property type="component" value="Unassembled WGS sequence"/>
</dbReference>
<dbReference type="Pfam" id="PF07715">
    <property type="entry name" value="Plug"/>
    <property type="match status" value="1"/>
</dbReference>
<dbReference type="InterPro" id="IPR037066">
    <property type="entry name" value="Plug_dom_sf"/>
</dbReference>
<gene>
    <name evidence="10" type="ORF">CLV51_11082</name>
</gene>
<keyword evidence="6 8" id="KW-0472">Membrane</keyword>
<organism evidence="10 11">
    <name type="scientific">Chitinophaga niastensis</name>
    <dbReference type="NCBI Taxonomy" id="536980"/>
    <lineage>
        <taxon>Bacteria</taxon>
        <taxon>Pseudomonadati</taxon>
        <taxon>Bacteroidota</taxon>
        <taxon>Chitinophagia</taxon>
        <taxon>Chitinophagales</taxon>
        <taxon>Chitinophagaceae</taxon>
        <taxon>Chitinophaga</taxon>
    </lineage>
</organism>
<dbReference type="Pfam" id="PF13715">
    <property type="entry name" value="CarbopepD_reg_2"/>
    <property type="match status" value="1"/>
</dbReference>
<dbReference type="InterPro" id="IPR039426">
    <property type="entry name" value="TonB-dep_rcpt-like"/>
</dbReference>
<comment type="similarity">
    <text evidence="8">Belongs to the TonB-dependent receptor family.</text>
</comment>
<feature type="domain" description="Secretin/TonB short N-terminal" evidence="9">
    <location>
        <begin position="77"/>
        <end position="128"/>
    </location>
</feature>
<dbReference type="PROSITE" id="PS00018">
    <property type="entry name" value="EF_HAND_1"/>
    <property type="match status" value="1"/>
</dbReference>
<comment type="caution">
    <text evidence="10">The sequence shown here is derived from an EMBL/GenBank/DDBJ whole genome shotgun (WGS) entry which is preliminary data.</text>
</comment>
<evidence type="ECO:0000259" key="9">
    <source>
        <dbReference type="SMART" id="SM00965"/>
    </source>
</evidence>
<evidence type="ECO:0000256" key="3">
    <source>
        <dbReference type="ARBA" id="ARBA00022452"/>
    </source>
</evidence>
<dbReference type="Gene3D" id="2.60.40.1120">
    <property type="entry name" value="Carboxypeptidase-like, regulatory domain"/>
    <property type="match status" value="1"/>
</dbReference>
<dbReference type="AlphaFoldDB" id="A0A2P8H9G5"/>
<evidence type="ECO:0000256" key="1">
    <source>
        <dbReference type="ARBA" id="ARBA00004571"/>
    </source>
</evidence>
<comment type="subcellular location">
    <subcellularLocation>
        <location evidence="1 8">Cell outer membrane</location>
        <topology evidence="1 8">Multi-pass membrane protein</topology>
    </subcellularLocation>
</comment>
<dbReference type="InterPro" id="IPR023997">
    <property type="entry name" value="TonB-dep_OMP_SusC/RagA_CS"/>
</dbReference>
<evidence type="ECO:0000256" key="8">
    <source>
        <dbReference type="PROSITE-ProRule" id="PRU01360"/>
    </source>
</evidence>
<dbReference type="PANTHER" id="PTHR30069:SF29">
    <property type="entry name" value="HEMOGLOBIN AND HEMOGLOBIN-HAPTOGLOBIN-BINDING PROTEIN 1-RELATED"/>
    <property type="match status" value="1"/>
</dbReference>
<keyword evidence="3 8" id="KW-1134">Transmembrane beta strand</keyword>
<keyword evidence="4 8" id="KW-0812">Transmembrane</keyword>
<dbReference type="SUPFAM" id="SSF49464">
    <property type="entry name" value="Carboxypeptidase regulatory domain-like"/>
    <property type="match status" value="1"/>
</dbReference>
<evidence type="ECO:0000256" key="4">
    <source>
        <dbReference type="ARBA" id="ARBA00022692"/>
    </source>
</evidence>
<dbReference type="NCBIfam" id="TIGR04057">
    <property type="entry name" value="SusC_RagA_signa"/>
    <property type="match status" value="1"/>
</dbReference>
<dbReference type="InterPro" id="IPR018247">
    <property type="entry name" value="EF_Hand_1_Ca_BS"/>
</dbReference>
<evidence type="ECO:0000256" key="6">
    <source>
        <dbReference type="ARBA" id="ARBA00023136"/>
    </source>
</evidence>
<dbReference type="SMART" id="SM00965">
    <property type="entry name" value="STN"/>
    <property type="match status" value="1"/>
</dbReference>
<name>A0A2P8H9G5_CHINA</name>
<dbReference type="PROSITE" id="PS52016">
    <property type="entry name" value="TONB_DEPENDENT_REC_3"/>
    <property type="match status" value="1"/>
</dbReference>
<proteinExistence type="inferred from homology"/>
<dbReference type="SUPFAM" id="SSF56935">
    <property type="entry name" value="Porins"/>
    <property type="match status" value="1"/>
</dbReference>
<dbReference type="GO" id="GO:0009279">
    <property type="term" value="C:cell outer membrane"/>
    <property type="evidence" value="ECO:0007669"/>
    <property type="project" value="UniProtKB-SubCell"/>
</dbReference>
<dbReference type="FunFam" id="2.170.130.10:FF:000003">
    <property type="entry name" value="SusC/RagA family TonB-linked outer membrane protein"/>
    <property type="match status" value="1"/>
</dbReference>
<accession>A0A2P8H9G5</accession>
<keyword evidence="5" id="KW-0732">Signal</keyword>
<dbReference type="PANTHER" id="PTHR30069">
    <property type="entry name" value="TONB-DEPENDENT OUTER MEMBRANE RECEPTOR"/>
    <property type="match status" value="1"/>
</dbReference>
<dbReference type="InterPro" id="IPR012910">
    <property type="entry name" value="Plug_dom"/>
</dbReference>
<evidence type="ECO:0000256" key="2">
    <source>
        <dbReference type="ARBA" id="ARBA00022448"/>
    </source>
</evidence>
<dbReference type="GO" id="GO:0015344">
    <property type="term" value="F:siderophore uptake transmembrane transporter activity"/>
    <property type="evidence" value="ECO:0007669"/>
    <property type="project" value="TreeGrafter"/>
</dbReference>
<protein>
    <submittedName>
        <fullName evidence="10">TonB-linked SusC/RagA family outer membrane protein</fullName>
    </submittedName>
</protein>
<keyword evidence="2 8" id="KW-0813">Transport</keyword>
<dbReference type="NCBIfam" id="TIGR04056">
    <property type="entry name" value="OMP_RagA_SusC"/>
    <property type="match status" value="1"/>
</dbReference>
<dbReference type="Pfam" id="PF07660">
    <property type="entry name" value="STN"/>
    <property type="match status" value="1"/>
</dbReference>
<reference evidence="10 11" key="1">
    <citation type="submission" date="2018-03" db="EMBL/GenBank/DDBJ databases">
        <title>Genomic Encyclopedia of Archaeal and Bacterial Type Strains, Phase II (KMG-II): from individual species to whole genera.</title>
        <authorList>
            <person name="Goeker M."/>
        </authorList>
    </citation>
    <scope>NUCLEOTIDE SEQUENCE [LARGE SCALE GENOMIC DNA]</scope>
    <source>
        <strain evidence="10 11">DSM 24859</strain>
    </source>
</reference>
<evidence type="ECO:0000313" key="11">
    <source>
        <dbReference type="Proteomes" id="UP000240971"/>
    </source>
</evidence>
<dbReference type="InterPro" id="IPR023996">
    <property type="entry name" value="TonB-dep_OMP_SusC/RagA"/>
</dbReference>
<dbReference type="InterPro" id="IPR036942">
    <property type="entry name" value="Beta-barrel_TonB_sf"/>
</dbReference>